<evidence type="ECO:0000313" key="4">
    <source>
        <dbReference type="Proteomes" id="UP001500454"/>
    </source>
</evidence>
<dbReference type="EMBL" id="BAABHA010000006">
    <property type="protein sequence ID" value="GAA4382370.1"/>
    <property type="molecule type" value="Genomic_DNA"/>
</dbReference>
<evidence type="ECO:0000259" key="2">
    <source>
        <dbReference type="Pfam" id="PF19081"/>
    </source>
</evidence>
<dbReference type="Gene3D" id="2.60.40.10">
    <property type="entry name" value="Immunoglobulins"/>
    <property type="match status" value="1"/>
</dbReference>
<feature type="domain" description="Secretion system C-terminal sorting" evidence="1">
    <location>
        <begin position="2343"/>
        <end position="2415"/>
    </location>
</feature>
<evidence type="ECO:0000259" key="1">
    <source>
        <dbReference type="Pfam" id="PF18962"/>
    </source>
</evidence>
<dbReference type="InterPro" id="IPR006626">
    <property type="entry name" value="PbH1"/>
</dbReference>
<dbReference type="InterPro" id="IPR011050">
    <property type="entry name" value="Pectin_lyase_fold/virulence"/>
</dbReference>
<proteinExistence type="predicted"/>
<dbReference type="SUPFAM" id="SSF51126">
    <property type="entry name" value="Pectin lyase-like"/>
    <property type="match status" value="1"/>
</dbReference>
<dbReference type="InterPro" id="IPR026444">
    <property type="entry name" value="Secre_tail"/>
</dbReference>
<dbReference type="InterPro" id="IPR012334">
    <property type="entry name" value="Pectin_lyas_fold"/>
</dbReference>
<organism evidence="3 4">
    <name type="scientific">Hymenobacter koreensis</name>
    <dbReference type="NCBI Taxonomy" id="1084523"/>
    <lineage>
        <taxon>Bacteria</taxon>
        <taxon>Pseudomonadati</taxon>
        <taxon>Bacteroidota</taxon>
        <taxon>Cytophagia</taxon>
        <taxon>Cytophagales</taxon>
        <taxon>Hymenobacteraceae</taxon>
        <taxon>Hymenobacter</taxon>
    </lineage>
</organism>
<keyword evidence="4" id="KW-1185">Reference proteome</keyword>
<dbReference type="Pfam" id="PF18962">
    <property type="entry name" value="Por_Secre_tail"/>
    <property type="match status" value="1"/>
</dbReference>
<feature type="domain" description="Ig-like" evidence="2">
    <location>
        <begin position="1604"/>
        <end position="1674"/>
    </location>
</feature>
<reference evidence="4" key="1">
    <citation type="journal article" date="2019" name="Int. J. Syst. Evol. Microbiol.">
        <title>The Global Catalogue of Microorganisms (GCM) 10K type strain sequencing project: providing services to taxonomists for standard genome sequencing and annotation.</title>
        <authorList>
            <consortium name="The Broad Institute Genomics Platform"/>
            <consortium name="The Broad Institute Genome Sequencing Center for Infectious Disease"/>
            <person name="Wu L."/>
            <person name="Ma J."/>
        </authorList>
    </citation>
    <scope>NUCLEOTIDE SEQUENCE [LARGE SCALE GENOMIC DNA]</scope>
    <source>
        <strain evidence="4">JCM 17924</strain>
    </source>
</reference>
<dbReference type="Gene3D" id="2.160.20.10">
    <property type="entry name" value="Single-stranded right-handed beta-helix, Pectin lyase-like"/>
    <property type="match status" value="1"/>
</dbReference>
<evidence type="ECO:0000313" key="3">
    <source>
        <dbReference type="EMBL" id="GAA4382370.1"/>
    </source>
</evidence>
<comment type="caution">
    <text evidence="3">The sequence shown here is derived from an EMBL/GenBank/DDBJ whole genome shotgun (WGS) entry which is preliminary data.</text>
</comment>
<sequence length="2418" mass="238994">MLLVLLSSSSAWAQLTGTKTIPGDYTSLSAAITDLNTAGVGAGGVTFNIAAGYTETAANLQITATGTAANPIVFQKTGSGANPLVTAATGSTSTTLDGIIKLVGSDYVTFDGIDLAENAANTAAAAQMEFGYALFKASATDGCQNNVVKNCVVTLNKTNANSIGIFGANSLVTATTALTVTNATGTNSNNKFFGNVVTNAATGIQLTGSSATGFADSGNEIGVTAGNTVGNFGSSSTNWGVGGSNQVGFKISGNTINSTLNYTSATASTPAAASTVTSTLRGINTPSGTSANIDITNNTITLASGATTSLMVGIDNGAGNTAAGNTVNITGNTVTGCTYATATTGAFTGITNSATAATVNLSNNTITNNVMPGTGTMTLIAHTATTPSVVVNINNNVISGNGKTPSGTTAGTSLLCITTGTASTTMTGNTITNNTIVTSGTSTSTGTLVGLNSTASSTVLETLTNNTITGLSISGTSTSTSSVIRGILTSNNGSANVQTLTGNVIGGLSISAGSGTVLGISVPSGGGPNTLIARNKIYDLSASGAGASVTGLLISAGGTYTVANNLIGDLRTPAATGLLSINGVQVAGSTAVNAYFNTIYLNAQSTGATFGTSGLYLNSTTTTLDARNNIVVNKSTAVGTGGYTAALRRSSGTAGTVPANLAATTNNNLYYAGTPSATNLIYVEGTSTATNAQQTIAAYKSFVASRESASVTEDVALLSTNGADATFLHINPATATQVESGGQAISGITTDFDNDTRNATTPDIGADEGTFTPQDLSGPTITYTAIGNTNSTANRTLDVTITDASGVATGANAPRLYFRKGNSGAYAFVNATSVSGNVYTFTFDFAAIGGISSFDVIQYYVAAQDNAGAQTTSSSPVGASGNNPPGTTFSGTPNQFFIQGALSGTYYVGTGTSPVPARTYVTLTEAAAAYNNNNLGGAVTFALLDAAYSATTGETFPVVFNANAGASATNTLTIKPNTGVTASITGSSAASAVIQLNGADYITLDGSAAGTTTRDLTLTSTNTGASAVVWVGSLGDAAGATNITIKNLNVVGGSVSSSTAFGIYAAGTTLSTSGTGADNDNLVIQNNVVSTAYSGIHARGTTAGLLDGLQVTGNEIGGATAATTVTFRGIDVVAATAPQLSRNRVVGMQTTSSINIAAIDLGANVSNAVISRNYISNLRSTSTSGYGAYGINLSSTTALTGTEISNNMISDIITDGDGTSTSFNPFGIRLAGGTGTKVYYNSVNLTGAFTNTTTSDLSAALIVTTNSVTGLDLRNNILVNTLTGGTGTKSYALYATTAASFGTVNHNDYFVSGANGVLAYIVSDRATLADVRTATTQDANSVSVNPQFTSATDLHVTSVVDLNNTATPLAGVTIDYDGETRSATTPDIGSDEFALPQTADLAPVALVSPAVTSACYGPAEPVTVTIRTIGGAALDLAATPATVTVVVTPPSGTAQTFTTTVNTGTLASGATQNVTLPGTLDMTAVGTYSFAITATVQGDVNNANDVLTPAPTRTVVAPVAGTLAVSTGSICVSGTANLTLTGSANGSIQLQQSTDNVTFTDISGATSATFTTPVLTQTTYFRARTSCNTNVATSNVVTVTVNNPQVTGTNTPVAICEGGTATLTATASAGTTLRFFETATGGTALASTATATGATFTTPALTASRQYFVEATSGGSETVGRPAPVGTSNTTAAGYGLVFNANSSFMLDSVDVYPAGAAGTLVVQVQDNTGTLIPGLTTSVAIPAGTGTTAFRIPLKFNIPAGTGLRLMAISSPAMVRESAVGGFPYNSPSGNISITGGYLTNPTSTTYYYFYNWQVSTMCVGTRTPIQVNVSATPTASLPAATATTCSNSPFQLAGTVGGSATGGTYTSSGTGTFSPNATTLNATYTPSAADIAAGSVTLTLTSSGPAVCTAATAQVVLTITAAPLASFSYPSTGTYCAGSANTVTPTLGTGATAGTFSSTTGLTLNATTGVIDLATSVAGTYTVTNTVTAGGCAPVTSTTTVTVAPAASAAFSYAAGTYCVSGTNPTPMVTGTTGGSFSSTTGLSLNATTGAINLSSSTPGTYTVTYTAGTTCPATATATVTVTTAPLAAFSYATGTYCAGATGSVAPAFGTGASAGTFSSTTGLTLNATTGAINLATSTAGTYTVTNTIAASGGCAAATSTATVTISPAAVANAGAAVAFCSGASAQLGTAAVTGATYQWSPATGLSSATAAQPTVTLTNTGTAPTTQTYTLTVTNAGGCSATATVAVTVNPTPVRPTVSVQYTTPGTAVLTSSSATGNQWLLNGAPIAGATAPTYTAQGGTQPGAYTVVVTNATGCASQASLPLTVTATAKPLAGTSLQVYPTPTTDGKATLELSGYRKPAELTVLDATGRVVYRQVLAAGTTRLALDLSAQPTGVYLLRLTTEGGSDTRRLVRQ</sequence>
<dbReference type="NCBIfam" id="TIGR04183">
    <property type="entry name" value="Por_Secre_tail"/>
    <property type="match status" value="1"/>
</dbReference>
<dbReference type="InterPro" id="IPR013783">
    <property type="entry name" value="Ig-like_fold"/>
</dbReference>
<name>A0ABP8IZS8_9BACT</name>
<dbReference type="SMART" id="SM00710">
    <property type="entry name" value="PbH1"/>
    <property type="match status" value="17"/>
</dbReference>
<protein>
    <submittedName>
        <fullName evidence="3">ESPR-type extended signal peptide-containing protein</fullName>
    </submittedName>
</protein>
<accession>A0ABP8IZS8</accession>
<dbReference type="InterPro" id="IPR044023">
    <property type="entry name" value="Ig_7"/>
</dbReference>
<dbReference type="Pfam" id="PF19081">
    <property type="entry name" value="Ig_7"/>
    <property type="match status" value="1"/>
</dbReference>
<dbReference type="Proteomes" id="UP001500454">
    <property type="component" value="Unassembled WGS sequence"/>
</dbReference>
<gene>
    <name evidence="3" type="ORF">GCM10023186_22560</name>
</gene>